<gene>
    <name evidence="2" type="ORF">EV356DRAFT_342303</name>
</gene>
<evidence type="ECO:0000313" key="3">
    <source>
        <dbReference type="Proteomes" id="UP000800092"/>
    </source>
</evidence>
<dbReference type="EMBL" id="ML991841">
    <property type="protein sequence ID" value="KAF2230449.1"/>
    <property type="molecule type" value="Genomic_DNA"/>
</dbReference>
<dbReference type="AlphaFoldDB" id="A0A6A6GXW1"/>
<name>A0A6A6GXW1_VIRVR</name>
<keyword evidence="3" id="KW-1185">Reference proteome</keyword>
<feature type="chain" id="PRO_5025582002" description="Secreted protein" evidence="1">
    <location>
        <begin position="20"/>
        <end position="107"/>
    </location>
</feature>
<accession>A0A6A6GXW1</accession>
<sequence>MRLGMLCLVLLVSNKPCCRLVEGKFRRIDQTSTPSNFANLCLGPGLTLSFLLFTSYPASRFRFLRLCLKYIFSRSVLALVHGHISASLAFGARAGCFRAIFLRLDLW</sequence>
<feature type="signal peptide" evidence="1">
    <location>
        <begin position="1"/>
        <end position="19"/>
    </location>
</feature>
<evidence type="ECO:0000256" key="1">
    <source>
        <dbReference type="SAM" id="SignalP"/>
    </source>
</evidence>
<organism evidence="2 3">
    <name type="scientific">Viridothelium virens</name>
    <name type="common">Speckled blister lichen</name>
    <name type="synonym">Trypethelium virens</name>
    <dbReference type="NCBI Taxonomy" id="1048519"/>
    <lineage>
        <taxon>Eukaryota</taxon>
        <taxon>Fungi</taxon>
        <taxon>Dikarya</taxon>
        <taxon>Ascomycota</taxon>
        <taxon>Pezizomycotina</taxon>
        <taxon>Dothideomycetes</taxon>
        <taxon>Dothideomycetes incertae sedis</taxon>
        <taxon>Trypetheliales</taxon>
        <taxon>Trypetheliaceae</taxon>
        <taxon>Viridothelium</taxon>
    </lineage>
</organism>
<dbReference type="Proteomes" id="UP000800092">
    <property type="component" value="Unassembled WGS sequence"/>
</dbReference>
<evidence type="ECO:0008006" key="4">
    <source>
        <dbReference type="Google" id="ProtNLM"/>
    </source>
</evidence>
<reference evidence="2" key="1">
    <citation type="journal article" date="2020" name="Stud. Mycol.">
        <title>101 Dothideomycetes genomes: a test case for predicting lifestyles and emergence of pathogens.</title>
        <authorList>
            <person name="Haridas S."/>
            <person name="Albert R."/>
            <person name="Binder M."/>
            <person name="Bloem J."/>
            <person name="Labutti K."/>
            <person name="Salamov A."/>
            <person name="Andreopoulos B."/>
            <person name="Baker S."/>
            <person name="Barry K."/>
            <person name="Bills G."/>
            <person name="Bluhm B."/>
            <person name="Cannon C."/>
            <person name="Castanera R."/>
            <person name="Culley D."/>
            <person name="Daum C."/>
            <person name="Ezra D."/>
            <person name="Gonzalez J."/>
            <person name="Henrissat B."/>
            <person name="Kuo A."/>
            <person name="Liang C."/>
            <person name="Lipzen A."/>
            <person name="Lutzoni F."/>
            <person name="Magnuson J."/>
            <person name="Mondo S."/>
            <person name="Nolan M."/>
            <person name="Ohm R."/>
            <person name="Pangilinan J."/>
            <person name="Park H.-J."/>
            <person name="Ramirez L."/>
            <person name="Alfaro M."/>
            <person name="Sun H."/>
            <person name="Tritt A."/>
            <person name="Yoshinaga Y."/>
            <person name="Zwiers L.-H."/>
            <person name="Turgeon B."/>
            <person name="Goodwin S."/>
            <person name="Spatafora J."/>
            <person name="Crous P."/>
            <person name="Grigoriev I."/>
        </authorList>
    </citation>
    <scope>NUCLEOTIDE SEQUENCE</scope>
    <source>
        <strain evidence="2">Tuck. ex Michener</strain>
    </source>
</reference>
<protein>
    <recommendedName>
        <fullName evidence="4">Secreted protein</fullName>
    </recommendedName>
</protein>
<proteinExistence type="predicted"/>
<evidence type="ECO:0000313" key="2">
    <source>
        <dbReference type="EMBL" id="KAF2230449.1"/>
    </source>
</evidence>
<keyword evidence="1" id="KW-0732">Signal</keyword>